<evidence type="ECO:0008006" key="3">
    <source>
        <dbReference type="Google" id="ProtNLM"/>
    </source>
</evidence>
<name>A0AAV8WUM2_9CUCU</name>
<proteinExistence type="predicted"/>
<keyword evidence="2" id="KW-1185">Reference proteome</keyword>
<evidence type="ECO:0000313" key="2">
    <source>
        <dbReference type="Proteomes" id="UP001162156"/>
    </source>
</evidence>
<evidence type="ECO:0000313" key="1">
    <source>
        <dbReference type="EMBL" id="KAJ8929955.1"/>
    </source>
</evidence>
<dbReference type="EMBL" id="JANEYF010004833">
    <property type="protein sequence ID" value="KAJ8929955.1"/>
    <property type="molecule type" value="Genomic_DNA"/>
</dbReference>
<organism evidence="1 2">
    <name type="scientific">Rhamnusium bicolor</name>
    <dbReference type="NCBI Taxonomy" id="1586634"/>
    <lineage>
        <taxon>Eukaryota</taxon>
        <taxon>Metazoa</taxon>
        <taxon>Ecdysozoa</taxon>
        <taxon>Arthropoda</taxon>
        <taxon>Hexapoda</taxon>
        <taxon>Insecta</taxon>
        <taxon>Pterygota</taxon>
        <taxon>Neoptera</taxon>
        <taxon>Endopterygota</taxon>
        <taxon>Coleoptera</taxon>
        <taxon>Polyphaga</taxon>
        <taxon>Cucujiformia</taxon>
        <taxon>Chrysomeloidea</taxon>
        <taxon>Cerambycidae</taxon>
        <taxon>Lepturinae</taxon>
        <taxon>Rhagiini</taxon>
        <taxon>Rhamnusium</taxon>
    </lineage>
</organism>
<sequence>MDYSELLNTLKKSLISDEVKKAEMKIVVVVLEHNIPFRVMDHFSDVNAAIISRFRNRKLFSSKRTKSTAIAYNVLRKNFKTMMLEEIQSGPSTFSIIIDESTDVSTTKILAIKNFSNNSNSVKTKFLSIIIIKGITAQDLFDAPNSGLSDQGLNLLNMIGFVVDTTNVVFGKHAGIVAKMRDVNPHCIFVKSVCHSRYCFGCKQCLQNFA</sequence>
<dbReference type="Proteomes" id="UP001162156">
    <property type="component" value="Unassembled WGS sequence"/>
</dbReference>
<gene>
    <name evidence="1" type="ORF">NQ314_017320</name>
</gene>
<accession>A0AAV8WUM2</accession>
<protein>
    <recommendedName>
        <fullName evidence="3">DUF4371 domain-containing protein</fullName>
    </recommendedName>
</protein>
<dbReference type="PANTHER" id="PTHR37162">
    <property type="entry name" value="HAT FAMILY DIMERISATION DOMAINCONTAINING PROTEIN-RELATED"/>
    <property type="match status" value="1"/>
</dbReference>
<dbReference type="PANTHER" id="PTHR37162:SF1">
    <property type="entry name" value="BED-TYPE DOMAIN-CONTAINING PROTEIN"/>
    <property type="match status" value="1"/>
</dbReference>
<dbReference type="AlphaFoldDB" id="A0AAV8WUM2"/>
<reference evidence="1" key="1">
    <citation type="journal article" date="2023" name="Insect Mol. Biol.">
        <title>Genome sequencing provides insights into the evolution of gene families encoding plant cell wall-degrading enzymes in longhorned beetles.</title>
        <authorList>
            <person name="Shin N.R."/>
            <person name="Okamura Y."/>
            <person name="Kirsch R."/>
            <person name="Pauchet Y."/>
        </authorList>
    </citation>
    <scope>NUCLEOTIDE SEQUENCE</scope>
    <source>
        <strain evidence="1">RBIC_L_NR</strain>
    </source>
</reference>
<comment type="caution">
    <text evidence="1">The sequence shown here is derived from an EMBL/GenBank/DDBJ whole genome shotgun (WGS) entry which is preliminary data.</text>
</comment>